<dbReference type="PANTHER" id="PTHR43649:SF32">
    <property type="entry name" value="SUGAR BINDING SECRETED PROTEIN"/>
    <property type="match status" value="1"/>
</dbReference>
<keyword evidence="2" id="KW-0732">Signal</keyword>
<dbReference type="Pfam" id="PF13416">
    <property type="entry name" value="SBP_bac_8"/>
    <property type="match status" value="1"/>
</dbReference>
<dbReference type="EMBL" id="FNZI01000002">
    <property type="protein sequence ID" value="SEJ23531.1"/>
    <property type="molecule type" value="Genomic_DNA"/>
</dbReference>
<dbReference type="PROSITE" id="PS51257">
    <property type="entry name" value="PROKAR_LIPOPROTEIN"/>
    <property type="match status" value="1"/>
</dbReference>
<proteinExistence type="predicted"/>
<dbReference type="Gene3D" id="3.40.190.10">
    <property type="entry name" value="Periplasmic binding protein-like II"/>
    <property type="match status" value="1"/>
</dbReference>
<feature type="signal peptide" evidence="2">
    <location>
        <begin position="1"/>
        <end position="22"/>
    </location>
</feature>
<evidence type="ECO:0000313" key="4">
    <source>
        <dbReference type="Proteomes" id="UP000183315"/>
    </source>
</evidence>
<dbReference type="SUPFAM" id="SSF53850">
    <property type="entry name" value="Periplasmic binding protein-like II"/>
    <property type="match status" value="1"/>
</dbReference>
<feature type="region of interest" description="Disordered" evidence="1">
    <location>
        <begin position="32"/>
        <end position="51"/>
    </location>
</feature>
<accession>A0A1H6X307</accession>
<dbReference type="InterPro" id="IPR006059">
    <property type="entry name" value="SBP"/>
</dbReference>
<organism evidence="3 4">
    <name type="scientific">Demequina mangrovi</name>
    <dbReference type="NCBI Taxonomy" id="1043493"/>
    <lineage>
        <taxon>Bacteria</taxon>
        <taxon>Bacillati</taxon>
        <taxon>Actinomycetota</taxon>
        <taxon>Actinomycetes</taxon>
        <taxon>Micrococcales</taxon>
        <taxon>Demequinaceae</taxon>
        <taxon>Demequina</taxon>
    </lineage>
</organism>
<evidence type="ECO:0000256" key="1">
    <source>
        <dbReference type="SAM" id="MobiDB-lite"/>
    </source>
</evidence>
<name>A0A1H6X307_9MICO</name>
<dbReference type="OrthoDB" id="3226017at2"/>
<feature type="chain" id="PRO_5039177918" evidence="2">
    <location>
        <begin position="23"/>
        <end position="449"/>
    </location>
</feature>
<dbReference type="InterPro" id="IPR050490">
    <property type="entry name" value="Bact_solute-bd_prot1"/>
</dbReference>
<dbReference type="RefSeq" id="WP_143058918.1">
    <property type="nucleotide sequence ID" value="NZ_BBLU01000005.1"/>
</dbReference>
<gene>
    <name evidence="3" type="ORF">SAMN05421637_1265</name>
</gene>
<feature type="compositionally biased region" description="Low complexity" evidence="1">
    <location>
        <begin position="32"/>
        <end position="41"/>
    </location>
</feature>
<dbReference type="STRING" id="1043493.SAMN05421637_1265"/>
<sequence length="449" mass="47108">MSLSRRKTALGFAAGAATLALALAGCSSSGDTDSSAAPSDSAGGGDTMTNDEPVTLTLATFNQFGYSADSEGGADYMYDLIAEYQELHPNVTITYNVADTSNTARENFFTKLGPGGLADVEAIEVDWLPEAMQYSDLLADLTGGSPDGDWLQWKVDAATDADGRLIGYGTDIGPEAICYNADAFEAAGLPTDADEVAALFDGDWDTFFEVGQQYVDATGNAFYEENAAILQGMIGQLEAPYEDPETGEVIALDNAEVKDVYDTLTAASEAGLSSGLQQWGDDWAAGMANGDYAVTLCPAWFLGIIEGNAPDGNWGIANAFPNGGGNWGGAYLTVPAGGENVEAATELAAWLTAPEQQAKAFVNVGAFPSSESAAASDEVTSYVRPYYNDAPAGEIFAERAAAVEVSPFKGEFYFQVNDAMVNALRRVDEGTMSADESWAQFESDVTAIG</sequence>
<dbReference type="AlphaFoldDB" id="A0A1H6X307"/>
<evidence type="ECO:0000313" key="3">
    <source>
        <dbReference type="EMBL" id="SEJ23531.1"/>
    </source>
</evidence>
<protein>
    <submittedName>
        <fullName evidence="3">Cellobiose-binding protein</fullName>
    </submittedName>
</protein>
<dbReference type="PANTHER" id="PTHR43649">
    <property type="entry name" value="ARABINOSE-BINDING PROTEIN-RELATED"/>
    <property type="match status" value="1"/>
</dbReference>
<dbReference type="eggNOG" id="COG1653">
    <property type="taxonomic scope" value="Bacteria"/>
</dbReference>
<reference evidence="4" key="1">
    <citation type="submission" date="2016-10" db="EMBL/GenBank/DDBJ databases">
        <authorList>
            <person name="Varghese N."/>
        </authorList>
    </citation>
    <scope>NUCLEOTIDE SEQUENCE [LARGE SCALE GENOMIC DNA]</scope>
    <source>
        <strain evidence="4">DSM 24868</strain>
    </source>
</reference>
<keyword evidence="4" id="KW-1185">Reference proteome</keyword>
<dbReference type="Proteomes" id="UP000183315">
    <property type="component" value="Unassembled WGS sequence"/>
</dbReference>
<evidence type="ECO:0000256" key="2">
    <source>
        <dbReference type="SAM" id="SignalP"/>
    </source>
</evidence>